<dbReference type="VEuPathDB" id="FungiDB:VP01_4345g1"/>
<dbReference type="Proteomes" id="UP000037035">
    <property type="component" value="Unassembled WGS sequence"/>
</dbReference>
<organism evidence="1 2">
    <name type="scientific">Puccinia sorghi</name>
    <dbReference type="NCBI Taxonomy" id="27349"/>
    <lineage>
        <taxon>Eukaryota</taxon>
        <taxon>Fungi</taxon>
        <taxon>Dikarya</taxon>
        <taxon>Basidiomycota</taxon>
        <taxon>Pucciniomycotina</taxon>
        <taxon>Pucciniomycetes</taxon>
        <taxon>Pucciniales</taxon>
        <taxon>Pucciniaceae</taxon>
        <taxon>Puccinia</taxon>
    </lineage>
</organism>
<keyword evidence="2" id="KW-1185">Reference proteome</keyword>
<evidence type="ECO:0000313" key="1">
    <source>
        <dbReference type="EMBL" id="KNZ50570.1"/>
    </source>
</evidence>
<dbReference type="AlphaFoldDB" id="A0A0L6URV4"/>
<proteinExistence type="predicted"/>
<sequence length="556" mass="63986">MCSVFLTQSKTFKGLVSDYHQAQKFFQENMKYCQKPSVETHDPSTFPFSHSIITRLSFSSSLPTNSSNYHNHATTSTAVIKAFNQVLRTEANWPASMTGYNTNFNLILPHRWLSNCLTSATLDLESPRNISPGYSLTLLTFSIKCNILKGLTYSSEISSRGLFKISLTNKKCRRFFPEIAPALLLQTNGAKSLFLSNNLIPLFFEREQHTALQKKTCSTACNLMHSRCAYCTVTVPKTLNRQTCGVWMEAWLEHTACQLHAVDQLYLLSFSNQNNCACSLGKAPNNAKKTTLMHSHCADCTVTVPKYLNMKTGGIWMASWLEYAAFQLQTVEQVKNLLILTNTREWQRGWWIEITNDSPLQYKFIELNKLYNLLRIGQSLEVAAADSQGYLAYLMSIWDKQEWGKNKFHFSTNYIYIFMCFHLILKCTNIQCTYLSVNHKLSKTRCSICNQPFLDAQPTRRCGAGPGGLWNQFVHEWGLWVKFLRCGLFFQEFLWGAMHLGHFISFSHTLNSLKTNCLVQFRFNLIKYFEKELWKKSQKRKGGWLCDPHKLDQRPP</sequence>
<comment type="caution">
    <text evidence="1">The sequence shown here is derived from an EMBL/GenBank/DDBJ whole genome shotgun (WGS) entry which is preliminary data.</text>
</comment>
<name>A0A0L6URV4_9BASI</name>
<gene>
    <name evidence="1" type="ORF">VP01_4345g1</name>
</gene>
<accession>A0A0L6URV4</accession>
<evidence type="ECO:0000313" key="2">
    <source>
        <dbReference type="Proteomes" id="UP000037035"/>
    </source>
</evidence>
<dbReference type="EMBL" id="LAVV01009441">
    <property type="protein sequence ID" value="KNZ50570.1"/>
    <property type="molecule type" value="Genomic_DNA"/>
</dbReference>
<reference evidence="1 2" key="1">
    <citation type="submission" date="2015-08" db="EMBL/GenBank/DDBJ databases">
        <title>Next Generation Sequencing and Analysis of the Genome of Puccinia sorghi L Schw, the Causal Agent of Maize Common Rust.</title>
        <authorList>
            <person name="Rochi L."/>
            <person name="Burguener G."/>
            <person name="Darino M."/>
            <person name="Turjanski A."/>
            <person name="Kreff E."/>
            <person name="Dieguez M.J."/>
            <person name="Sacco F."/>
        </authorList>
    </citation>
    <scope>NUCLEOTIDE SEQUENCE [LARGE SCALE GENOMIC DNA]</scope>
    <source>
        <strain evidence="1 2">RO10H11247</strain>
    </source>
</reference>
<protein>
    <submittedName>
        <fullName evidence="1">Uncharacterized protein</fullName>
    </submittedName>
</protein>